<dbReference type="Gene3D" id="1.10.730.10">
    <property type="entry name" value="Isoleucyl-tRNA Synthetase, Domain 1"/>
    <property type="match status" value="1"/>
</dbReference>
<evidence type="ECO:0000313" key="13">
    <source>
        <dbReference type="EMBL" id="SFD32314.1"/>
    </source>
</evidence>
<dbReference type="PROSITE" id="PS50861">
    <property type="entry name" value="AA_TRNA_LIGASE_II_GLYAB"/>
    <property type="match status" value="1"/>
</dbReference>
<dbReference type="RefSeq" id="WP_093428063.1">
    <property type="nucleotide sequence ID" value="NZ_FOMJ01000004.1"/>
</dbReference>
<dbReference type="Pfam" id="PF02092">
    <property type="entry name" value="tRNA_synt_2f"/>
    <property type="match status" value="1"/>
</dbReference>
<dbReference type="OrthoDB" id="9775440at2"/>
<keyword evidence="8 11" id="KW-0648">Protein biosynthesis</keyword>
<evidence type="ECO:0000256" key="1">
    <source>
        <dbReference type="ARBA" id="ARBA00004496"/>
    </source>
</evidence>
<keyword evidence="14" id="KW-1185">Reference proteome</keyword>
<sequence>MSERADLLVEIGTEELPPGALRRLARALGDGLHRELDEARLEPGEVEIFAAPRRLAARIRDVRRAQDDQSQERRGPAVDAAFDADGNPTKAATGFAGSCGVAVADLERMETDKGSWLVYRHTEPGRPAAELIPAALERAVEGLPIPRRMRWGDSEAAFVRPVHWLVVLLGNEVVPARLLEADANANSRGHRFHHPEPVTIPDAASYPGPLESQGWVVADFDDRRERIRSQVEEQARSSGGRAWIEEALLEEVTAMVEWPVALAGSFDERFLAIPHEALMASMQGHQKYFPVVDDNDALLPAFVTVANIASRQPDEVRAGNERVIRPRLEDTEFFWDHDRRTPLAGRLPHLGGIVFEHRLGTQLDRTRRLQPLAGHIATAIGGEPDNARRAAELAKCDLLTEMVGEFPELQGTMGRYYAAHDGEGDDIPAALEEQYRPRFAGDELPATTTGRALALADRLDVITGLFGIGQPPTGSKDPFGLRRAALGVLRICIEGELDLDLGDLVDRAAGAYREQLGADGIDPATEGETIAFILERLRVYYQDRGVTHDAFEAVRSVALPVPLDFDARVRAMAAFLEREEAEALVGANKRIANILRKAGVDANDLALPDPALFTEEAERDLFTALGERREQVAGLAAWRDYAGALDALAGLREAVDGFFDHVMVMADDEAVRANRLALLAELRRLFLQVADPSRVQE</sequence>
<comment type="subunit">
    <text evidence="3 11">Tetramer of two alpha and two beta subunits.</text>
</comment>
<dbReference type="SUPFAM" id="SSF47323">
    <property type="entry name" value="Anticodon-binding domain of a subclass of class I aminoacyl-tRNA synthetases"/>
    <property type="match status" value="1"/>
</dbReference>
<accession>A0A1I1RD86</accession>
<dbReference type="PRINTS" id="PR01045">
    <property type="entry name" value="TRNASYNTHGB"/>
</dbReference>
<dbReference type="HAMAP" id="MF_00255">
    <property type="entry name" value="Gly_tRNA_synth_beta"/>
    <property type="match status" value="1"/>
</dbReference>
<dbReference type="NCBIfam" id="TIGR00211">
    <property type="entry name" value="glyS"/>
    <property type="match status" value="1"/>
</dbReference>
<evidence type="ECO:0000256" key="7">
    <source>
        <dbReference type="ARBA" id="ARBA00022840"/>
    </source>
</evidence>
<keyword evidence="6 11" id="KW-0547">Nucleotide-binding</keyword>
<dbReference type="Pfam" id="PF05746">
    <property type="entry name" value="DALR_1"/>
    <property type="match status" value="1"/>
</dbReference>
<dbReference type="GO" id="GO:0005829">
    <property type="term" value="C:cytosol"/>
    <property type="evidence" value="ECO:0007669"/>
    <property type="project" value="TreeGrafter"/>
</dbReference>
<proteinExistence type="inferred from homology"/>
<comment type="catalytic activity">
    <reaction evidence="10 11">
        <text>tRNA(Gly) + glycine + ATP = glycyl-tRNA(Gly) + AMP + diphosphate</text>
        <dbReference type="Rhea" id="RHEA:16013"/>
        <dbReference type="Rhea" id="RHEA-COMP:9664"/>
        <dbReference type="Rhea" id="RHEA-COMP:9683"/>
        <dbReference type="ChEBI" id="CHEBI:30616"/>
        <dbReference type="ChEBI" id="CHEBI:33019"/>
        <dbReference type="ChEBI" id="CHEBI:57305"/>
        <dbReference type="ChEBI" id="CHEBI:78442"/>
        <dbReference type="ChEBI" id="CHEBI:78522"/>
        <dbReference type="ChEBI" id="CHEBI:456215"/>
        <dbReference type="EC" id="6.1.1.14"/>
    </reaction>
</comment>
<evidence type="ECO:0000256" key="6">
    <source>
        <dbReference type="ARBA" id="ARBA00022741"/>
    </source>
</evidence>
<comment type="similarity">
    <text evidence="2 11">Belongs to the class-II aminoacyl-tRNA synthetase family.</text>
</comment>
<dbReference type="GO" id="GO:0004814">
    <property type="term" value="F:arginine-tRNA ligase activity"/>
    <property type="evidence" value="ECO:0007669"/>
    <property type="project" value="InterPro"/>
</dbReference>
<evidence type="ECO:0000256" key="8">
    <source>
        <dbReference type="ARBA" id="ARBA00022917"/>
    </source>
</evidence>
<evidence type="ECO:0000256" key="10">
    <source>
        <dbReference type="ARBA" id="ARBA00047937"/>
    </source>
</evidence>
<evidence type="ECO:0000256" key="11">
    <source>
        <dbReference type="HAMAP-Rule" id="MF_00255"/>
    </source>
</evidence>
<dbReference type="GO" id="GO:0006426">
    <property type="term" value="P:glycyl-tRNA aminoacylation"/>
    <property type="evidence" value="ECO:0007669"/>
    <property type="project" value="UniProtKB-UniRule"/>
</dbReference>
<dbReference type="InterPro" id="IPR008909">
    <property type="entry name" value="DALR_anticod-bd"/>
</dbReference>
<dbReference type="GO" id="GO:0006420">
    <property type="term" value="P:arginyl-tRNA aminoacylation"/>
    <property type="evidence" value="ECO:0007669"/>
    <property type="project" value="InterPro"/>
</dbReference>
<dbReference type="STRING" id="1123397.SAMN05660831_01414"/>
<evidence type="ECO:0000256" key="2">
    <source>
        <dbReference type="ARBA" id="ARBA00008226"/>
    </source>
</evidence>
<dbReference type="PANTHER" id="PTHR30075">
    <property type="entry name" value="GLYCYL-TRNA SYNTHETASE"/>
    <property type="match status" value="1"/>
</dbReference>
<name>A0A1I1RD86_9GAMM</name>
<evidence type="ECO:0000259" key="12">
    <source>
        <dbReference type="SMART" id="SM00836"/>
    </source>
</evidence>
<comment type="subcellular location">
    <subcellularLocation>
        <location evidence="1 11">Cytoplasm</location>
    </subcellularLocation>
</comment>
<evidence type="ECO:0000256" key="5">
    <source>
        <dbReference type="ARBA" id="ARBA00022598"/>
    </source>
</evidence>
<dbReference type="GO" id="GO:0005524">
    <property type="term" value="F:ATP binding"/>
    <property type="evidence" value="ECO:0007669"/>
    <property type="project" value="UniProtKB-UniRule"/>
</dbReference>
<dbReference type="InterPro" id="IPR009080">
    <property type="entry name" value="tRNAsynth_Ia_anticodon-bd"/>
</dbReference>
<dbReference type="PANTHER" id="PTHR30075:SF2">
    <property type="entry name" value="GLYCINE--TRNA LIGASE, CHLOROPLASTIC_MITOCHONDRIAL 2"/>
    <property type="match status" value="1"/>
</dbReference>
<dbReference type="InterPro" id="IPR015944">
    <property type="entry name" value="Gly-tRNA-synth_bsu"/>
</dbReference>
<dbReference type="InterPro" id="IPR006194">
    <property type="entry name" value="Gly-tRNA-synth_heterodimer"/>
</dbReference>
<reference evidence="13 14" key="1">
    <citation type="submission" date="2016-10" db="EMBL/GenBank/DDBJ databases">
        <authorList>
            <person name="de Groot N.N."/>
        </authorList>
    </citation>
    <scope>NUCLEOTIDE SEQUENCE [LARGE SCALE GENOMIC DNA]</scope>
    <source>
        <strain evidence="13 14">HL3</strain>
    </source>
</reference>
<keyword evidence="9 11" id="KW-0030">Aminoacyl-tRNA synthetase</keyword>
<organism evidence="13 14">
    <name type="scientific">Thiohalospira halophila DSM 15071</name>
    <dbReference type="NCBI Taxonomy" id="1123397"/>
    <lineage>
        <taxon>Bacteria</taxon>
        <taxon>Pseudomonadati</taxon>
        <taxon>Pseudomonadota</taxon>
        <taxon>Gammaproteobacteria</taxon>
        <taxon>Thiohalospirales</taxon>
        <taxon>Thiohalospiraceae</taxon>
        <taxon>Thiohalospira</taxon>
    </lineage>
</organism>
<dbReference type="GO" id="GO:0004820">
    <property type="term" value="F:glycine-tRNA ligase activity"/>
    <property type="evidence" value="ECO:0007669"/>
    <property type="project" value="UniProtKB-UniRule"/>
</dbReference>
<evidence type="ECO:0000256" key="9">
    <source>
        <dbReference type="ARBA" id="ARBA00023146"/>
    </source>
</evidence>
<keyword evidence="4 11" id="KW-0963">Cytoplasm</keyword>
<dbReference type="SUPFAM" id="SSF109604">
    <property type="entry name" value="HD-domain/PDEase-like"/>
    <property type="match status" value="1"/>
</dbReference>
<dbReference type="Proteomes" id="UP000198611">
    <property type="component" value="Unassembled WGS sequence"/>
</dbReference>
<dbReference type="SMART" id="SM00836">
    <property type="entry name" value="DALR_1"/>
    <property type="match status" value="1"/>
</dbReference>
<keyword evidence="7 11" id="KW-0067">ATP-binding</keyword>
<evidence type="ECO:0000256" key="4">
    <source>
        <dbReference type="ARBA" id="ARBA00022490"/>
    </source>
</evidence>
<feature type="domain" description="DALR anticodon binding" evidence="12">
    <location>
        <begin position="590"/>
        <end position="695"/>
    </location>
</feature>
<dbReference type="EMBL" id="FOMJ01000004">
    <property type="protein sequence ID" value="SFD32314.1"/>
    <property type="molecule type" value="Genomic_DNA"/>
</dbReference>
<gene>
    <name evidence="11" type="primary">glyS</name>
    <name evidence="13" type="ORF">SAMN05660831_01414</name>
</gene>
<protein>
    <recommendedName>
        <fullName evidence="11">Glycine--tRNA ligase beta subunit</fullName>
        <ecNumber evidence="11">6.1.1.14</ecNumber>
    </recommendedName>
    <alternativeName>
        <fullName evidence="11">Glycyl-tRNA synthetase beta subunit</fullName>
        <shortName evidence="11">GlyRS</shortName>
    </alternativeName>
</protein>
<dbReference type="EC" id="6.1.1.14" evidence="11"/>
<dbReference type="AlphaFoldDB" id="A0A1I1RD86"/>
<keyword evidence="5 11" id="KW-0436">Ligase</keyword>
<evidence type="ECO:0000313" key="14">
    <source>
        <dbReference type="Proteomes" id="UP000198611"/>
    </source>
</evidence>
<evidence type="ECO:0000256" key="3">
    <source>
        <dbReference type="ARBA" id="ARBA00011209"/>
    </source>
</evidence>